<dbReference type="InterPro" id="IPR055170">
    <property type="entry name" value="GFO_IDH_MocA-like_dom"/>
</dbReference>
<sequence>MRELNVALIGYNFMGKAHSYALDNTDFFFKNGVKPVKKVIVGRTEHLVKQAADNFGWQEYATDWREVVNRGDIDVVDIATPTISHMEIAIAAAQAGKHVFCEKPLAMNAEEAKRMLDAARQAKVVHMLGHNYRRVPAIALAKKLIEDGRLGEIYHFRGVYLQDWLLDPNFPTSWKLDRKIAGSGPHGDLNAHIIDLARYLVGEIDQVVGMDKTFIAQRPKVQVNEQLSGNLTAQGDQSQLQEVTVEDAAAFLAKFAGGALGTFEATRLAGGRKNHERIEINGSKGTLAFNFEAMNELEFWSKEDPVEIQGFRKILVTEDVHPYIGAWWPPGHIIGYENTFVNQFADFFNAINKGTGLTPDFHDGWMNNKVLDAVTRSIASSKWERVDGE</sequence>
<dbReference type="RefSeq" id="WP_378051881.1">
    <property type="nucleotide sequence ID" value="NZ_JBHMDN010000038.1"/>
</dbReference>
<feature type="domain" description="Gfo/Idh/MocA-like oxidoreductase N-terminal" evidence="2">
    <location>
        <begin position="4"/>
        <end position="130"/>
    </location>
</feature>
<keyword evidence="5" id="KW-1185">Reference proteome</keyword>
<keyword evidence="1" id="KW-0560">Oxidoreductase</keyword>
<dbReference type="InterPro" id="IPR050463">
    <property type="entry name" value="Gfo/Idh/MocA_oxidrdct_glycsds"/>
</dbReference>
<reference evidence="5" key="1">
    <citation type="journal article" date="2019" name="Int. J. Syst. Evol. Microbiol.">
        <title>The Global Catalogue of Microorganisms (GCM) 10K type strain sequencing project: providing services to taxonomists for standard genome sequencing and annotation.</title>
        <authorList>
            <consortium name="The Broad Institute Genomics Platform"/>
            <consortium name="The Broad Institute Genome Sequencing Center for Infectious Disease"/>
            <person name="Wu L."/>
            <person name="Ma J."/>
        </authorList>
    </citation>
    <scope>NUCLEOTIDE SEQUENCE [LARGE SCALE GENOMIC DNA]</scope>
    <source>
        <strain evidence="5">KCTC 12907</strain>
    </source>
</reference>
<dbReference type="SUPFAM" id="SSF55347">
    <property type="entry name" value="Glyceraldehyde-3-phosphate dehydrogenase-like, C-terminal domain"/>
    <property type="match status" value="1"/>
</dbReference>
<accession>A0ABW2FM55</accession>
<evidence type="ECO:0000259" key="3">
    <source>
        <dbReference type="Pfam" id="PF22725"/>
    </source>
</evidence>
<dbReference type="InterPro" id="IPR000683">
    <property type="entry name" value="Gfo/Idh/MocA-like_OxRdtase_N"/>
</dbReference>
<dbReference type="Pfam" id="PF22725">
    <property type="entry name" value="GFO_IDH_MocA_C3"/>
    <property type="match status" value="1"/>
</dbReference>
<evidence type="ECO:0000313" key="5">
    <source>
        <dbReference type="Proteomes" id="UP001596378"/>
    </source>
</evidence>
<comment type="caution">
    <text evidence="4">The sequence shown here is derived from an EMBL/GenBank/DDBJ whole genome shotgun (WGS) entry which is preliminary data.</text>
</comment>
<dbReference type="Gene3D" id="3.40.50.720">
    <property type="entry name" value="NAD(P)-binding Rossmann-like Domain"/>
    <property type="match status" value="1"/>
</dbReference>
<evidence type="ECO:0000259" key="2">
    <source>
        <dbReference type="Pfam" id="PF01408"/>
    </source>
</evidence>
<evidence type="ECO:0000256" key="1">
    <source>
        <dbReference type="ARBA" id="ARBA00023002"/>
    </source>
</evidence>
<feature type="domain" description="GFO/IDH/MocA-like oxidoreductase" evidence="3">
    <location>
        <begin position="140"/>
        <end position="287"/>
    </location>
</feature>
<dbReference type="SUPFAM" id="SSF51735">
    <property type="entry name" value="NAD(P)-binding Rossmann-fold domains"/>
    <property type="match status" value="1"/>
</dbReference>
<dbReference type="Gene3D" id="3.30.360.10">
    <property type="entry name" value="Dihydrodipicolinate Reductase, domain 2"/>
    <property type="match status" value="1"/>
</dbReference>
<name>A0ABW2FM55_9BACL</name>
<dbReference type="InterPro" id="IPR036291">
    <property type="entry name" value="NAD(P)-bd_dom_sf"/>
</dbReference>
<dbReference type="Proteomes" id="UP001596378">
    <property type="component" value="Unassembled WGS sequence"/>
</dbReference>
<dbReference type="PANTHER" id="PTHR43818">
    <property type="entry name" value="BCDNA.GH03377"/>
    <property type="match status" value="1"/>
</dbReference>
<organism evidence="4 5">
    <name type="scientific">Cohnella cellulosilytica</name>
    <dbReference type="NCBI Taxonomy" id="986710"/>
    <lineage>
        <taxon>Bacteria</taxon>
        <taxon>Bacillati</taxon>
        <taxon>Bacillota</taxon>
        <taxon>Bacilli</taxon>
        <taxon>Bacillales</taxon>
        <taxon>Paenibacillaceae</taxon>
        <taxon>Cohnella</taxon>
    </lineage>
</organism>
<evidence type="ECO:0000313" key="4">
    <source>
        <dbReference type="EMBL" id="MFC7153195.1"/>
    </source>
</evidence>
<gene>
    <name evidence="4" type="ORF">ACFQMJ_32130</name>
</gene>
<dbReference type="Pfam" id="PF01408">
    <property type="entry name" value="GFO_IDH_MocA"/>
    <property type="match status" value="1"/>
</dbReference>
<protein>
    <submittedName>
        <fullName evidence="4">Gfo/Idh/MocA family protein</fullName>
    </submittedName>
</protein>
<dbReference type="EMBL" id="JBHTAI010000031">
    <property type="protein sequence ID" value="MFC7153195.1"/>
    <property type="molecule type" value="Genomic_DNA"/>
</dbReference>
<dbReference type="PANTHER" id="PTHR43818:SF11">
    <property type="entry name" value="BCDNA.GH03377"/>
    <property type="match status" value="1"/>
</dbReference>
<proteinExistence type="predicted"/>